<dbReference type="Gene3D" id="3.30.710.10">
    <property type="entry name" value="Potassium Channel Kv1.1, Chain A"/>
    <property type="match status" value="1"/>
</dbReference>
<evidence type="ECO:0008006" key="4">
    <source>
        <dbReference type="Google" id="ProtNLM"/>
    </source>
</evidence>
<dbReference type="InterPro" id="IPR011333">
    <property type="entry name" value="SKP1/BTB/POZ_sf"/>
</dbReference>
<dbReference type="PANTHER" id="PTHR37538:SF4">
    <property type="entry name" value="PITSLRE SERINE_THREONINE-PROTEIN KINASE CDC2L1"/>
    <property type="match status" value="1"/>
</dbReference>
<proteinExistence type="predicted"/>
<evidence type="ECO:0000313" key="2">
    <source>
        <dbReference type="EMBL" id="KAF5849396.1"/>
    </source>
</evidence>
<accession>A0A8H5ZHL4</accession>
<organism evidence="2 3">
    <name type="scientific">Cochliobolus sativus</name>
    <name type="common">Common root rot and spot blotch fungus</name>
    <name type="synonym">Bipolaris sorokiniana</name>
    <dbReference type="NCBI Taxonomy" id="45130"/>
    <lineage>
        <taxon>Eukaryota</taxon>
        <taxon>Fungi</taxon>
        <taxon>Dikarya</taxon>
        <taxon>Ascomycota</taxon>
        <taxon>Pezizomycotina</taxon>
        <taxon>Dothideomycetes</taxon>
        <taxon>Pleosporomycetidae</taxon>
        <taxon>Pleosporales</taxon>
        <taxon>Pleosporineae</taxon>
        <taxon>Pleosporaceae</taxon>
        <taxon>Bipolaris</taxon>
    </lineage>
</organism>
<comment type="caution">
    <text evidence="2">The sequence shown here is derived from an EMBL/GenBank/DDBJ whole genome shotgun (WGS) entry which is preliminary data.</text>
</comment>
<protein>
    <recommendedName>
        <fullName evidence="4">BTB domain-containing protein</fullName>
    </recommendedName>
</protein>
<gene>
    <name evidence="2" type="ORF">GGP41_006356</name>
</gene>
<dbReference type="Proteomes" id="UP000624244">
    <property type="component" value="Unassembled WGS sequence"/>
</dbReference>
<evidence type="ECO:0000256" key="1">
    <source>
        <dbReference type="SAM" id="MobiDB-lite"/>
    </source>
</evidence>
<evidence type="ECO:0000313" key="3">
    <source>
        <dbReference type="Proteomes" id="UP000624244"/>
    </source>
</evidence>
<feature type="compositionally biased region" description="Low complexity" evidence="1">
    <location>
        <begin position="416"/>
        <end position="429"/>
    </location>
</feature>
<name>A0A8H5ZHL4_COCSA</name>
<feature type="compositionally biased region" description="Basic residues" evidence="1">
    <location>
        <begin position="403"/>
        <end position="415"/>
    </location>
</feature>
<sequence length="429" mass="46034">MSISDNSTLGVSHEQDGMGECLHGFGDLAISAEEKSPYASTHIAVLEVGPEAVRFLVHESVLSRSEVLARSYNPSFIKQSVPLPELDLATAHTLVHYLYTGKYQTLSVHAGSDKIIPESYKLSVCVYCAAVRYGLPGLAELAQGKIKSFGEDVTIFDMLAVARQHAFPLLPEDDAWYPAYIEDALRNAVTDDPTPFRKPDFITTVEGSSRLLQLVWKTMMSNYVPKPATPTSTPTVKADSVAARTPELVPDISESHGNVGSAIAIESEDASNSKPEAVAEPHSIVEEPDKNALVVESVQDVSGEVGATVSNPQFLAMPESFTDDQEFVTSMKWQQMHKKAEQEAPITVSPKEEPKMTSLVRTDSVTQLEQMAGASNLKTTAGNDASAETGQASASASEVVPVKKGKKVKKMKSAKKSAAQAEPVVASAA</sequence>
<dbReference type="EMBL" id="WNKQ01000009">
    <property type="protein sequence ID" value="KAF5849396.1"/>
    <property type="molecule type" value="Genomic_DNA"/>
</dbReference>
<dbReference type="PANTHER" id="PTHR37538">
    <property type="entry name" value="BTB DOMAIN-CONTAINING PROTEIN"/>
    <property type="match status" value="1"/>
</dbReference>
<dbReference type="AlphaFoldDB" id="A0A8H5ZHL4"/>
<feature type="compositionally biased region" description="Polar residues" evidence="1">
    <location>
        <begin position="376"/>
        <end position="396"/>
    </location>
</feature>
<reference evidence="2" key="1">
    <citation type="submission" date="2019-11" db="EMBL/GenBank/DDBJ databases">
        <title>Bipolaris sorokiniana Genome sequencing.</title>
        <authorList>
            <person name="Wang H."/>
        </authorList>
    </citation>
    <scope>NUCLEOTIDE SEQUENCE</scope>
</reference>
<dbReference type="SUPFAM" id="SSF54695">
    <property type="entry name" value="POZ domain"/>
    <property type="match status" value="1"/>
</dbReference>
<feature type="region of interest" description="Disordered" evidence="1">
    <location>
        <begin position="372"/>
        <end position="429"/>
    </location>
</feature>